<keyword evidence="10" id="KW-1185">Reference proteome</keyword>
<keyword evidence="1 6" id="KW-0963">Cytoplasm</keyword>
<dbReference type="SUPFAM" id="SSF46785">
    <property type="entry name" value="Winged helix' DNA-binding domain"/>
    <property type="match status" value="1"/>
</dbReference>
<dbReference type="EMBL" id="FTNT01000001">
    <property type="protein sequence ID" value="SIR67872.1"/>
    <property type="molecule type" value="Genomic_DNA"/>
</dbReference>
<proteinExistence type="inferred from homology"/>
<dbReference type="Gene3D" id="1.10.10.10">
    <property type="entry name" value="Winged helix-like DNA-binding domain superfamily/Winged helix DNA-binding domain"/>
    <property type="match status" value="1"/>
</dbReference>
<keyword evidence="3 6" id="KW-0805">Transcription regulation</keyword>
<feature type="DNA-binding region" description="H-T-H motif" evidence="6">
    <location>
        <begin position="45"/>
        <end position="84"/>
    </location>
</feature>
<dbReference type="GO" id="GO:0003677">
    <property type="term" value="F:DNA binding"/>
    <property type="evidence" value="ECO:0007669"/>
    <property type="project" value="UniProtKB-UniRule"/>
</dbReference>
<keyword evidence="2 6" id="KW-0678">Repressor</keyword>
<dbReference type="GO" id="GO:0045892">
    <property type="term" value="P:negative regulation of DNA-templated transcription"/>
    <property type="evidence" value="ECO:0007669"/>
    <property type="project" value="InterPro"/>
</dbReference>
<evidence type="ECO:0000256" key="4">
    <source>
        <dbReference type="ARBA" id="ARBA00023125"/>
    </source>
</evidence>
<dbReference type="Proteomes" id="UP000186218">
    <property type="component" value="Unassembled WGS sequence"/>
</dbReference>
<protein>
    <recommendedName>
        <fullName evidence="6">Redox-sensing transcriptional repressor Rex</fullName>
    </recommendedName>
</protein>
<comment type="subcellular location">
    <subcellularLocation>
        <location evidence="6">Cytoplasm</location>
    </subcellularLocation>
</comment>
<keyword evidence="4 6" id="KW-0238">DNA-binding</keyword>
<dbReference type="SUPFAM" id="SSF51735">
    <property type="entry name" value="NAD(P)-binding Rossmann-fold domains"/>
    <property type="match status" value="1"/>
</dbReference>
<evidence type="ECO:0000313" key="10">
    <source>
        <dbReference type="Proteomes" id="UP000186218"/>
    </source>
</evidence>
<dbReference type="InterPro" id="IPR036291">
    <property type="entry name" value="NAD(P)-bd_dom_sf"/>
</dbReference>
<evidence type="ECO:0000313" key="9">
    <source>
        <dbReference type="EMBL" id="SIR67872.1"/>
    </source>
</evidence>
<dbReference type="PANTHER" id="PTHR35786">
    <property type="entry name" value="REDOX-SENSING TRANSCRIPTIONAL REPRESSOR REX"/>
    <property type="match status" value="1"/>
</dbReference>
<keyword evidence="6" id="KW-0520">NAD</keyword>
<evidence type="ECO:0000256" key="3">
    <source>
        <dbReference type="ARBA" id="ARBA00023015"/>
    </source>
</evidence>
<dbReference type="NCBIfam" id="NF003995">
    <property type="entry name" value="PRK05472.2-4"/>
    <property type="match status" value="1"/>
</dbReference>
<dbReference type="Pfam" id="PF06971">
    <property type="entry name" value="Put_DNA-bind_N"/>
    <property type="match status" value="1"/>
</dbReference>
<comment type="similarity">
    <text evidence="6">Belongs to the transcriptional regulatory Rex family.</text>
</comment>
<evidence type="ECO:0000256" key="2">
    <source>
        <dbReference type="ARBA" id="ARBA00022491"/>
    </source>
</evidence>
<dbReference type="InterPro" id="IPR036388">
    <property type="entry name" value="WH-like_DNA-bd_sf"/>
</dbReference>
<dbReference type="GO" id="GO:0051775">
    <property type="term" value="P:response to redox state"/>
    <property type="evidence" value="ECO:0007669"/>
    <property type="project" value="InterPro"/>
</dbReference>
<dbReference type="HAMAP" id="MF_01131">
    <property type="entry name" value="Rex"/>
    <property type="match status" value="1"/>
</dbReference>
<organism evidence="9 10">
    <name type="scientific">Williamsia sterculiae</name>
    <dbReference type="NCBI Taxonomy" id="1344003"/>
    <lineage>
        <taxon>Bacteria</taxon>
        <taxon>Bacillati</taxon>
        <taxon>Actinomycetota</taxon>
        <taxon>Actinomycetes</taxon>
        <taxon>Mycobacteriales</taxon>
        <taxon>Nocardiaceae</taxon>
        <taxon>Williamsia</taxon>
    </lineage>
</organism>
<comment type="caution">
    <text evidence="6">Lacks conserved residue(s) required for the propagation of feature annotation.</text>
</comment>
<reference evidence="9 10" key="1">
    <citation type="submission" date="2017-01" db="EMBL/GenBank/DDBJ databases">
        <authorList>
            <person name="Mah S.A."/>
            <person name="Swanson W.J."/>
            <person name="Moy G.W."/>
            <person name="Vacquier V.D."/>
        </authorList>
    </citation>
    <scope>NUCLEOTIDE SEQUENCE [LARGE SCALE GENOMIC DNA]</scope>
    <source>
        <strain evidence="9 10">CPCC 203464</strain>
    </source>
</reference>
<comment type="function">
    <text evidence="6">Modulates transcription in response to changes in cellular NADH/NAD(+) redox state.</text>
</comment>
<dbReference type="PANTHER" id="PTHR35786:SF1">
    <property type="entry name" value="REDOX-SENSING TRANSCRIPTIONAL REPRESSOR REX 1"/>
    <property type="match status" value="1"/>
</dbReference>
<dbReference type="NCBIfam" id="NF003992">
    <property type="entry name" value="PRK05472.2-1"/>
    <property type="match status" value="1"/>
</dbReference>
<sequence length="261" mass="26954">MSKSVRTSHTLVVEGADAGDDGGAFADPAPTTPVIPPAAVARLAGYLHVLRVMSSSGVMITSSGQLAVAAGVNSANLRKDLSYIGANGVRGVGYDVGRLIAKIAMALHTANNHNVALAGARMLGNTLLAHTGMGRGFTVVALFDDEPELIGTALDGPQDDASGLRGPGLTVDPMSEITDRCRELDVDVAVIATLDHDAQRVSDAFVDAGVKQILNVTSVTLRTPADVFVRPVDLALELQVLAFKAAQGRAHAAADRRSVTA</sequence>
<evidence type="ECO:0000256" key="1">
    <source>
        <dbReference type="ARBA" id="ARBA00022490"/>
    </source>
</evidence>
<gene>
    <name evidence="6" type="primary">rex</name>
    <name evidence="9" type="ORF">SAMN05445060_0406</name>
</gene>
<feature type="domain" description="CoA-binding" evidence="7">
    <location>
        <begin position="112"/>
        <end position="218"/>
    </location>
</feature>
<evidence type="ECO:0000259" key="8">
    <source>
        <dbReference type="Pfam" id="PF06971"/>
    </source>
</evidence>
<dbReference type="InterPro" id="IPR009718">
    <property type="entry name" value="Rex_DNA-bd_C_dom"/>
</dbReference>
<comment type="subunit">
    <text evidence="6">Homodimer.</text>
</comment>
<evidence type="ECO:0000259" key="7">
    <source>
        <dbReference type="Pfam" id="PF02629"/>
    </source>
</evidence>
<dbReference type="STRING" id="1344003.SAMN05445060_0406"/>
<evidence type="ECO:0000256" key="6">
    <source>
        <dbReference type="HAMAP-Rule" id="MF_01131"/>
    </source>
</evidence>
<name>A0A1N7CW77_9NOCA</name>
<feature type="domain" description="Rex DNA-binding C-terminal" evidence="8">
    <location>
        <begin position="35"/>
        <end position="82"/>
    </location>
</feature>
<dbReference type="GO" id="GO:0005737">
    <property type="term" value="C:cytoplasm"/>
    <property type="evidence" value="ECO:0007669"/>
    <property type="project" value="UniProtKB-SubCell"/>
</dbReference>
<evidence type="ECO:0000256" key="5">
    <source>
        <dbReference type="ARBA" id="ARBA00023163"/>
    </source>
</evidence>
<dbReference type="Gene3D" id="3.40.50.720">
    <property type="entry name" value="NAD(P)-binding Rossmann-like Domain"/>
    <property type="match status" value="1"/>
</dbReference>
<accession>A0A1N7CW77</accession>
<dbReference type="AlphaFoldDB" id="A0A1N7CW77"/>
<dbReference type="GO" id="GO:0003700">
    <property type="term" value="F:DNA-binding transcription factor activity"/>
    <property type="evidence" value="ECO:0007669"/>
    <property type="project" value="UniProtKB-UniRule"/>
</dbReference>
<dbReference type="NCBIfam" id="NF003994">
    <property type="entry name" value="PRK05472.2-3"/>
    <property type="match status" value="1"/>
</dbReference>
<dbReference type="Pfam" id="PF02629">
    <property type="entry name" value="CoA_binding"/>
    <property type="match status" value="1"/>
</dbReference>
<dbReference type="InterPro" id="IPR022876">
    <property type="entry name" value="Tscrpt_rep_Rex"/>
</dbReference>
<keyword evidence="5 6" id="KW-0804">Transcription</keyword>
<dbReference type="InterPro" id="IPR003781">
    <property type="entry name" value="CoA-bd"/>
</dbReference>
<dbReference type="InterPro" id="IPR036390">
    <property type="entry name" value="WH_DNA-bd_sf"/>
</dbReference>
<dbReference type="RefSeq" id="WP_268811110.1">
    <property type="nucleotide sequence ID" value="NZ_FTNT01000001.1"/>
</dbReference>